<gene>
    <name evidence="8" type="ORF">UREG_04290</name>
</gene>
<evidence type="ECO:0000256" key="6">
    <source>
        <dbReference type="PROSITE-ProRule" id="PRU10141"/>
    </source>
</evidence>
<dbReference type="PROSITE" id="PS50011">
    <property type="entry name" value="PROTEIN_KINASE_DOM"/>
    <property type="match status" value="1"/>
</dbReference>
<evidence type="ECO:0000313" key="8">
    <source>
        <dbReference type="EMBL" id="EEP79444.1"/>
    </source>
</evidence>
<dbReference type="Gene3D" id="1.10.510.10">
    <property type="entry name" value="Transferase(Phosphotransferase) domain 1"/>
    <property type="match status" value="2"/>
</dbReference>
<evidence type="ECO:0000256" key="2">
    <source>
        <dbReference type="ARBA" id="ARBA00022679"/>
    </source>
</evidence>
<keyword evidence="5 6" id="KW-0067">ATP-binding</keyword>
<evidence type="ECO:0000256" key="4">
    <source>
        <dbReference type="ARBA" id="ARBA00022777"/>
    </source>
</evidence>
<dbReference type="RefSeq" id="XP_002544773.1">
    <property type="nucleotide sequence ID" value="XM_002544727.1"/>
</dbReference>
<dbReference type="PROSITE" id="PS00107">
    <property type="entry name" value="PROTEIN_KINASE_ATP"/>
    <property type="match status" value="1"/>
</dbReference>
<dbReference type="GO" id="GO:0004674">
    <property type="term" value="F:protein serine/threonine kinase activity"/>
    <property type="evidence" value="ECO:0007669"/>
    <property type="project" value="UniProtKB-KW"/>
</dbReference>
<dbReference type="InterPro" id="IPR011009">
    <property type="entry name" value="Kinase-like_dom_sf"/>
</dbReference>
<feature type="binding site" evidence="6">
    <location>
        <position position="79"/>
    </location>
    <ligand>
        <name>ATP</name>
        <dbReference type="ChEBI" id="CHEBI:30616"/>
    </ligand>
</feature>
<dbReference type="InParanoid" id="C4JN84"/>
<proteinExistence type="predicted"/>
<evidence type="ECO:0000256" key="3">
    <source>
        <dbReference type="ARBA" id="ARBA00022741"/>
    </source>
</evidence>
<evidence type="ECO:0000256" key="1">
    <source>
        <dbReference type="ARBA" id="ARBA00022527"/>
    </source>
</evidence>
<dbReference type="InterPro" id="IPR017441">
    <property type="entry name" value="Protein_kinase_ATP_BS"/>
</dbReference>
<dbReference type="EMBL" id="CH476616">
    <property type="protein sequence ID" value="EEP79444.1"/>
    <property type="molecule type" value="Genomic_DNA"/>
</dbReference>
<dbReference type="KEGG" id="ure:UREG_04290"/>
<evidence type="ECO:0000256" key="5">
    <source>
        <dbReference type="ARBA" id="ARBA00022840"/>
    </source>
</evidence>
<dbReference type="GeneID" id="8437139"/>
<feature type="domain" description="Protein kinase" evidence="7">
    <location>
        <begin position="50"/>
        <end position="313"/>
    </location>
</feature>
<accession>C4JN84</accession>
<organism evidence="8 9">
    <name type="scientific">Uncinocarpus reesii (strain UAMH 1704)</name>
    <dbReference type="NCBI Taxonomy" id="336963"/>
    <lineage>
        <taxon>Eukaryota</taxon>
        <taxon>Fungi</taxon>
        <taxon>Dikarya</taxon>
        <taxon>Ascomycota</taxon>
        <taxon>Pezizomycotina</taxon>
        <taxon>Eurotiomycetes</taxon>
        <taxon>Eurotiomycetidae</taxon>
        <taxon>Onygenales</taxon>
        <taxon>Onygenaceae</taxon>
        <taxon>Uncinocarpus</taxon>
    </lineage>
</organism>
<dbReference type="HOGENOM" id="CLU_000288_81_4_1"/>
<dbReference type="Proteomes" id="UP000002058">
    <property type="component" value="Unassembled WGS sequence"/>
</dbReference>
<name>C4JN84_UNCRE</name>
<dbReference type="PANTHER" id="PTHR45646">
    <property type="entry name" value="SERINE/THREONINE-PROTEIN KINASE DOA-RELATED"/>
    <property type="match status" value="1"/>
</dbReference>
<keyword evidence="1" id="KW-0723">Serine/threonine-protein kinase</keyword>
<keyword evidence="9" id="KW-1185">Reference proteome</keyword>
<dbReference type="Pfam" id="PF00069">
    <property type="entry name" value="Pkinase"/>
    <property type="match status" value="2"/>
</dbReference>
<keyword evidence="4" id="KW-0418">Kinase</keyword>
<dbReference type="eggNOG" id="KOG1290">
    <property type="taxonomic scope" value="Eukaryota"/>
</dbReference>
<evidence type="ECO:0000259" key="7">
    <source>
        <dbReference type="PROSITE" id="PS50011"/>
    </source>
</evidence>
<keyword evidence="2" id="KW-0808">Transferase</keyword>
<dbReference type="InterPro" id="IPR051175">
    <property type="entry name" value="CLK_kinases"/>
</dbReference>
<dbReference type="VEuPathDB" id="FungiDB:UREG_04290"/>
<evidence type="ECO:0000313" key="9">
    <source>
        <dbReference type="Proteomes" id="UP000002058"/>
    </source>
</evidence>
<dbReference type="GO" id="GO:0005524">
    <property type="term" value="F:ATP binding"/>
    <property type="evidence" value="ECO:0007669"/>
    <property type="project" value="UniProtKB-UniRule"/>
</dbReference>
<reference evidence="9" key="1">
    <citation type="journal article" date="2009" name="Genome Res.">
        <title>Comparative genomic analyses of the human fungal pathogens Coccidioides and their relatives.</title>
        <authorList>
            <person name="Sharpton T.J."/>
            <person name="Stajich J.E."/>
            <person name="Rounsley S.D."/>
            <person name="Gardner M.J."/>
            <person name="Wortman J.R."/>
            <person name="Jordar V.S."/>
            <person name="Maiti R."/>
            <person name="Kodira C.D."/>
            <person name="Neafsey D.E."/>
            <person name="Zeng Q."/>
            <person name="Hung C.-Y."/>
            <person name="McMahan C."/>
            <person name="Muszewska A."/>
            <person name="Grynberg M."/>
            <person name="Mandel M.A."/>
            <person name="Kellner E.M."/>
            <person name="Barker B.M."/>
            <person name="Galgiani J.N."/>
            <person name="Orbach M.J."/>
            <person name="Kirkland T.N."/>
            <person name="Cole G.T."/>
            <person name="Henn M.R."/>
            <person name="Birren B.W."/>
            <person name="Taylor J.W."/>
        </authorList>
    </citation>
    <scope>NUCLEOTIDE SEQUENCE [LARGE SCALE GENOMIC DNA]</scope>
    <source>
        <strain evidence="9">UAMH 1704</strain>
    </source>
</reference>
<dbReference type="AlphaFoldDB" id="C4JN84"/>
<dbReference type="OrthoDB" id="5979581at2759"/>
<protein>
    <recommendedName>
        <fullName evidence="7">Protein kinase domain-containing protein</fullName>
    </recommendedName>
</protein>
<dbReference type="InterPro" id="IPR000719">
    <property type="entry name" value="Prot_kinase_dom"/>
</dbReference>
<dbReference type="SUPFAM" id="SSF56112">
    <property type="entry name" value="Protein kinase-like (PK-like)"/>
    <property type="match status" value="1"/>
</dbReference>
<keyword evidence="3 6" id="KW-0547">Nucleotide-binding</keyword>
<sequence length="323" mass="37063">MDANGDYGDFIDPYSDDDFEYFVETPSIYQPSADYLYYPLCLGEVLNSRYRVEHKLGHGGFSTVWMAFDLKKQTDVALKILTEGQGSNEYHMQNEILQNVKDTSRLTLYLDTFVLPGDHRVLVFPLRSPMLSVITLKAKSMATRMSAARQLLQELESLHKAGIVHRDLNPGNCMWNIKSLAHLERDDPSPACDIWSYMCIFSTLWCGITPFHTRPGEQEVSTMVAKLGPLPLPFKGHYIWPEEEEDAWYIHTPNPRNPGWDLEGTITKFSHFSGTEERKHVLSLMHKCFRYLPEERPTATQLLQDPSSNHGYVLLVEEHFLCG</sequence>
<dbReference type="Gene3D" id="3.30.200.20">
    <property type="entry name" value="Phosphorylase Kinase, domain 1"/>
    <property type="match status" value="1"/>
</dbReference>